<feature type="coiled-coil region" evidence="1">
    <location>
        <begin position="129"/>
        <end position="156"/>
    </location>
</feature>
<keyword evidence="2" id="KW-1133">Transmembrane helix</keyword>
<feature type="transmembrane region" description="Helical" evidence="2">
    <location>
        <begin position="80"/>
        <end position="102"/>
    </location>
</feature>
<dbReference type="InterPro" id="IPR010406">
    <property type="entry name" value="DUF1003"/>
</dbReference>
<dbReference type="PANTHER" id="PTHR41386">
    <property type="entry name" value="INTEGRAL MEMBRANE PROTEIN-RELATED"/>
    <property type="match status" value="1"/>
</dbReference>
<keyword evidence="2" id="KW-0812">Transmembrane</keyword>
<evidence type="ECO:0000256" key="2">
    <source>
        <dbReference type="SAM" id="Phobius"/>
    </source>
</evidence>
<dbReference type="EMBL" id="CP165647">
    <property type="protein sequence ID" value="XDU61372.1"/>
    <property type="molecule type" value="Genomic_DNA"/>
</dbReference>
<feature type="transmembrane region" description="Helical" evidence="2">
    <location>
        <begin position="53"/>
        <end position="74"/>
    </location>
</feature>
<keyword evidence="2" id="KW-0472">Membrane</keyword>
<name>A0AB39V155_9FUSO</name>
<reference evidence="3" key="1">
    <citation type="submission" date="2024-07" db="EMBL/GenBank/DDBJ databases">
        <authorList>
            <person name="Li X.-J."/>
            <person name="Wang X."/>
        </authorList>
    </citation>
    <scope>NUCLEOTIDE SEQUENCE</scope>
    <source>
        <strain evidence="3">HSP-536</strain>
    </source>
</reference>
<organism evidence="3">
    <name type="scientific">Leptotrichia alba</name>
    <dbReference type="NCBI Taxonomy" id="3239304"/>
    <lineage>
        <taxon>Bacteria</taxon>
        <taxon>Fusobacteriati</taxon>
        <taxon>Fusobacteriota</taxon>
        <taxon>Fusobacteriia</taxon>
        <taxon>Fusobacteriales</taxon>
        <taxon>Leptotrichiaceae</taxon>
        <taxon>Leptotrichia</taxon>
    </lineage>
</organism>
<protein>
    <submittedName>
        <fullName evidence="3">DUF1003 domain-containing protein</fullName>
    </submittedName>
</protein>
<dbReference type="AlphaFoldDB" id="A0AB39V155"/>
<evidence type="ECO:0000256" key="1">
    <source>
        <dbReference type="SAM" id="Coils"/>
    </source>
</evidence>
<dbReference type="KEGG" id="lala:AB8B28_06815"/>
<sequence length="185" mass="22167">MKKILRNVDDDAKREEIIHMLLEQKVSKVIKEEENDRKNFSSKLLDLIGSKKIIYVMGIFIFIWIAVNIFLFFTKKFDPYSFVILNIILSCVMLLFCSLIIFNQNKTKKLDEKKSENDYKVNLKNEIIIEDLHYKLDELIEKQDEITKRVLELETKKKTPSLREKEKKQYKFIDISEYDKGKGYR</sequence>
<dbReference type="RefSeq" id="WP_369714889.1">
    <property type="nucleotide sequence ID" value="NZ_CP165647.1"/>
</dbReference>
<proteinExistence type="predicted"/>
<dbReference type="Pfam" id="PF06210">
    <property type="entry name" value="DUF1003"/>
    <property type="match status" value="1"/>
</dbReference>
<keyword evidence="1" id="KW-0175">Coiled coil</keyword>
<evidence type="ECO:0000313" key="3">
    <source>
        <dbReference type="EMBL" id="XDU61372.1"/>
    </source>
</evidence>
<dbReference type="PANTHER" id="PTHR41386:SF1">
    <property type="entry name" value="MEMBRANE PROTEIN"/>
    <property type="match status" value="1"/>
</dbReference>
<accession>A0AB39V155</accession>
<gene>
    <name evidence="3" type="ORF">AB8B28_06815</name>
</gene>